<organism evidence="7 8">
    <name type="scientific">Chironomus riparius</name>
    <dbReference type="NCBI Taxonomy" id="315576"/>
    <lineage>
        <taxon>Eukaryota</taxon>
        <taxon>Metazoa</taxon>
        <taxon>Ecdysozoa</taxon>
        <taxon>Arthropoda</taxon>
        <taxon>Hexapoda</taxon>
        <taxon>Insecta</taxon>
        <taxon>Pterygota</taxon>
        <taxon>Neoptera</taxon>
        <taxon>Endopterygota</taxon>
        <taxon>Diptera</taxon>
        <taxon>Nematocera</taxon>
        <taxon>Chironomoidea</taxon>
        <taxon>Chironomidae</taxon>
        <taxon>Chironominae</taxon>
        <taxon>Chironomus</taxon>
    </lineage>
</organism>
<proteinExistence type="predicted"/>
<name>A0A9N9WP37_9DIPT</name>
<keyword evidence="5" id="KW-1133">Transmembrane helix</keyword>
<dbReference type="PRINTS" id="PR00019">
    <property type="entry name" value="LEURICHRPT"/>
</dbReference>
<dbReference type="OrthoDB" id="1574204at2759"/>
<keyword evidence="8" id="KW-1185">Reference proteome</keyword>
<keyword evidence="3" id="KW-0677">Repeat</keyword>
<dbReference type="PANTHER" id="PTHR24373:SF387">
    <property type="entry name" value="LEUCINE-RICH REPEATS AND IMMUNOGLOBULIN-LIKE DOMAINS PROTEIN SMA-10"/>
    <property type="match status" value="1"/>
</dbReference>
<feature type="compositionally biased region" description="Basic and acidic residues" evidence="4">
    <location>
        <begin position="764"/>
        <end position="775"/>
    </location>
</feature>
<dbReference type="GO" id="GO:0031012">
    <property type="term" value="C:extracellular matrix"/>
    <property type="evidence" value="ECO:0007669"/>
    <property type="project" value="TreeGrafter"/>
</dbReference>
<dbReference type="InterPro" id="IPR050328">
    <property type="entry name" value="Dev_Immune_Receptor"/>
</dbReference>
<feature type="region of interest" description="Disordered" evidence="4">
    <location>
        <begin position="802"/>
        <end position="821"/>
    </location>
</feature>
<feature type="compositionally biased region" description="Polar residues" evidence="4">
    <location>
        <begin position="703"/>
        <end position="713"/>
    </location>
</feature>
<dbReference type="Pfam" id="PF13855">
    <property type="entry name" value="LRR_8"/>
    <property type="match status" value="4"/>
</dbReference>
<feature type="chain" id="PRO_5040172863" evidence="6">
    <location>
        <begin position="21"/>
        <end position="821"/>
    </location>
</feature>
<feature type="region of interest" description="Disordered" evidence="4">
    <location>
        <begin position="675"/>
        <end position="775"/>
    </location>
</feature>
<dbReference type="SUPFAM" id="SSF52058">
    <property type="entry name" value="L domain-like"/>
    <property type="match status" value="2"/>
</dbReference>
<dbReference type="InterPro" id="IPR003591">
    <property type="entry name" value="Leu-rich_rpt_typical-subtyp"/>
</dbReference>
<dbReference type="Gene3D" id="3.80.10.10">
    <property type="entry name" value="Ribonuclease Inhibitor"/>
    <property type="match status" value="4"/>
</dbReference>
<keyword evidence="2 6" id="KW-0732">Signal</keyword>
<dbReference type="PANTHER" id="PTHR24373">
    <property type="entry name" value="SLIT RELATED LEUCINE-RICH REPEAT NEURONAL PROTEIN"/>
    <property type="match status" value="1"/>
</dbReference>
<dbReference type="AlphaFoldDB" id="A0A9N9WP37"/>
<dbReference type="EMBL" id="OU895877">
    <property type="protein sequence ID" value="CAG9800806.1"/>
    <property type="molecule type" value="Genomic_DNA"/>
</dbReference>
<feature type="compositionally biased region" description="Basic and acidic residues" evidence="4">
    <location>
        <begin position="675"/>
        <end position="685"/>
    </location>
</feature>
<dbReference type="GO" id="GO:0005615">
    <property type="term" value="C:extracellular space"/>
    <property type="evidence" value="ECO:0007669"/>
    <property type="project" value="TreeGrafter"/>
</dbReference>
<evidence type="ECO:0000256" key="4">
    <source>
        <dbReference type="SAM" id="MobiDB-lite"/>
    </source>
</evidence>
<feature type="signal peptide" evidence="6">
    <location>
        <begin position="1"/>
        <end position="20"/>
    </location>
</feature>
<evidence type="ECO:0000313" key="8">
    <source>
        <dbReference type="Proteomes" id="UP001153620"/>
    </source>
</evidence>
<reference evidence="7" key="1">
    <citation type="submission" date="2022-01" db="EMBL/GenBank/DDBJ databases">
        <authorList>
            <person name="King R."/>
        </authorList>
    </citation>
    <scope>NUCLEOTIDE SEQUENCE</scope>
</reference>
<gene>
    <name evidence="7" type="ORF">CHIRRI_LOCUS3744</name>
</gene>
<evidence type="ECO:0000256" key="1">
    <source>
        <dbReference type="ARBA" id="ARBA00022614"/>
    </source>
</evidence>
<accession>A0A9N9WP37</accession>
<keyword evidence="5" id="KW-0812">Transmembrane</keyword>
<keyword evidence="5" id="KW-0472">Membrane</keyword>
<sequence>MQRTLTFVLLHVLLVSTFESENCPGDCHCTMDGSLMLVDCSSLELSELPEFEDNQVHILDLSKNQFTVIPSQLEKFEYLQYLDLSENQIQKLKPNSLKGLVTLGMLNLSKNNISSWAGINPKTLLEPAVSLRELSLSGNPLTSFSTNDENLMIVSKSLQLLDLSHCKISKIIGQQVLQGMNELKHLILSGNQIRSISDIESESLMTLDLSNNRLTSLMPTMLTGLPALSSLNLARNYRLSLENKNGEFVHSVSLRKIDLSFCNMDTIEIDGFPALTTAILKGNMLRQLTSDSFVNNQMLESLDLSQNSINSVDSNTFKLMKRLKTLNLSYNMIPKIEREAFKENELLAKLDVSRNYLSRFNRITAPSLTHLNMTWCEIMTIEHDALSGFQELISLDLSNNLISELPDFLASSSLQFLDLSMNRMVTVRNFTFAGFPEIQTLKLAGNRFTTPFKRELFSENPYLSSLSLGDNPWQCNCQDLYSFFTFITDPPAKVWEKQSLKCQTPENVAGRTWESACFFTWYPQSTMGTSEKIWTFFMVTVIAFSGCMCLIMSVRRAIEGRAQTLREEERERNLEEGREIIRQNRVRMQQEALRDAPDPRETRPPCYSDAIRMPRLDASFASLNEYGRGKNKARRKDVEDEEIEEDVPLRRNRCRSEEILSMRSTVNGQALQRVHPFEGEMRDSRQVTTESANGSEYEEIRNFNEQSVTTLNDRSPYASRRLPNGAVNSQQRRNNSQQPNNSQSVISSSQQSTPGPSNPPLELTENHFDESPKHDVTNIVEREGSNEFITFEIRRQTEYIIPPANVDNNDTDESGSRPTSF</sequence>
<reference evidence="7" key="2">
    <citation type="submission" date="2022-10" db="EMBL/GenBank/DDBJ databases">
        <authorList>
            <consortium name="ENA_rothamsted_submissions"/>
            <consortium name="culmorum"/>
            <person name="King R."/>
        </authorList>
    </citation>
    <scope>NUCLEOTIDE SEQUENCE</scope>
</reference>
<evidence type="ECO:0000313" key="7">
    <source>
        <dbReference type="EMBL" id="CAG9800806.1"/>
    </source>
</evidence>
<feature type="compositionally biased region" description="Low complexity" evidence="4">
    <location>
        <begin position="727"/>
        <end position="752"/>
    </location>
</feature>
<protein>
    <submittedName>
        <fullName evidence="7">Uncharacterized protein</fullName>
    </submittedName>
</protein>
<feature type="transmembrane region" description="Helical" evidence="5">
    <location>
        <begin position="533"/>
        <end position="554"/>
    </location>
</feature>
<dbReference type="InterPro" id="IPR001611">
    <property type="entry name" value="Leu-rich_rpt"/>
</dbReference>
<keyword evidence="1" id="KW-0433">Leucine-rich repeat</keyword>
<evidence type="ECO:0000256" key="2">
    <source>
        <dbReference type="ARBA" id="ARBA00022729"/>
    </source>
</evidence>
<evidence type="ECO:0000256" key="3">
    <source>
        <dbReference type="ARBA" id="ARBA00022737"/>
    </source>
</evidence>
<dbReference type="Proteomes" id="UP001153620">
    <property type="component" value="Chromosome 1"/>
</dbReference>
<evidence type="ECO:0000256" key="5">
    <source>
        <dbReference type="SAM" id="Phobius"/>
    </source>
</evidence>
<dbReference type="SMART" id="SM00369">
    <property type="entry name" value="LRR_TYP"/>
    <property type="match status" value="10"/>
</dbReference>
<dbReference type="InterPro" id="IPR032675">
    <property type="entry name" value="LRR_dom_sf"/>
</dbReference>
<evidence type="ECO:0000256" key="6">
    <source>
        <dbReference type="SAM" id="SignalP"/>
    </source>
</evidence>
<dbReference type="SMART" id="SM00364">
    <property type="entry name" value="LRR_BAC"/>
    <property type="match status" value="4"/>
</dbReference>
<dbReference type="SMART" id="SM00365">
    <property type="entry name" value="LRR_SD22"/>
    <property type="match status" value="8"/>
</dbReference>